<keyword evidence="3 7" id="KW-0560">Oxidoreductase</keyword>
<dbReference type="GO" id="GO:0008106">
    <property type="term" value="F:alcohol dehydrogenase (NADP+) activity"/>
    <property type="evidence" value="ECO:0007669"/>
    <property type="project" value="TreeGrafter"/>
</dbReference>
<evidence type="ECO:0000259" key="5">
    <source>
        <dbReference type="Pfam" id="PF00465"/>
    </source>
</evidence>
<dbReference type="OrthoDB" id="9815791at2"/>
<name>A0A165YRA9_9HYPH</name>
<dbReference type="PANTHER" id="PTHR43633:SF1">
    <property type="entry name" value="ALCOHOL DEHYDROGENASE YQHD"/>
    <property type="match status" value="1"/>
</dbReference>
<dbReference type="GO" id="GO:1990362">
    <property type="term" value="F:butanol dehydrogenase (NAD+) activity"/>
    <property type="evidence" value="ECO:0007669"/>
    <property type="project" value="InterPro"/>
</dbReference>
<dbReference type="SUPFAM" id="SSF56796">
    <property type="entry name" value="Dehydroquinate synthase-like"/>
    <property type="match status" value="1"/>
</dbReference>
<feature type="domain" description="Alcohol dehydrogenase iron-type/glycerol dehydrogenase GldA" evidence="5">
    <location>
        <begin position="8"/>
        <end position="173"/>
    </location>
</feature>
<evidence type="ECO:0000313" key="7">
    <source>
        <dbReference type="EMBL" id="KZL19148.1"/>
    </source>
</evidence>
<evidence type="ECO:0000259" key="6">
    <source>
        <dbReference type="Pfam" id="PF25137"/>
    </source>
</evidence>
<dbReference type="Proteomes" id="UP000076577">
    <property type="component" value="Unassembled WGS sequence"/>
</dbReference>
<dbReference type="RefSeq" id="WP_068005776.1">
    <property type="nucleotide sequence ID" value="NZ_FOFM01000008.1"/>
</dbReference>
<dbReference type="Pfam" id="PF00465">
    <property type="entry name" value="Fe-ADH"/>
    <property type="match status" value="1"/>
</dbReference>
<dbReference type="InterPro" id="IPR001670">
    <property type="entry name" value="ADH_Fe/GldA"/>
</dbReference>
<dbReference type="EC" id="1.1.1.-" evidence="7"/>
<dbReference type="EMBL" id="LMCB01000016">
    <property type="protein sequence ID" value="KZL19148.1"/>
    <property type="molecule type" value="Genomic_DNA"/>
</dbReference>
<dbReference type="GO" id="GO:1990002">
    <property type="term" value="F:methylglyoxal reductase (NADPH) (acetol producing) activity"/>
    <property type="evidence" value="ECO:0007669"/>
    <property type="project" value="TreeGrafter"/>
</dbReference>
<organism evidence="7 8">
    <name type="scientific">Pseudovibrio axinellae</name>
    <dbReference type="NCBI Taxonomy" id="989403"/>
    <lineage>
        <taxon>Bacteria</taxon>
        <taxon>Pseudomonadati</taxon>
        <taxon>Pseudomonadota</taxon>
        <taxon>Alphaproteobacteria</taxon>
        <taxon>Hyphomicrobiales</taxon>
        <taxon>Stappiaceae</taxon>
        <taxon>Pseudovibrio</taxon>
    </lineage>
</organism>
<evidence type="ECO:0000256" key="4">
    <source>
        <dbReference type="ARBA" id="ARBA00049243"/>
    </source>
</evidence>
<dbReference type="PANTHER" id="PTHR43633">
    <property type="entry name" value="ALCOHOL DEHYDROGENASE YQHD"/>
    <property type="match status" value="1"/>
</dbReference>
<gene>
    <name evidence="7" type="primary">yqhD</name>
    <name evidence="7" type="ORF">PsAD2_02207</name>
</gene>
<dbReference type="InterPro" id="IPR044731">
    <property type="entry name" value="BDH-like"/>
</dbReference>
<dbReference type="FunFam" id="3.40.50.1970:FF:000003">
    <property type="entry name" value="Alcohol dehydrogenase, iron-containing"/>
    <property type="match status" value="1"/>
</dbReference>
<accession>A0A165YRA9</accession>
<dbReference type="Gene3D" id="1.20.1090.10">
    <property type="entry name" value="Dehydroquinate synthase-like - alpha domain"/>
    <property type="match status" value="1"/>
</dbReference>
<sequence length="382" mass="41836">MKFTYHNPTKILFGQGKLTMIRNQIPSGSRILLAYGGGSIKANGIYEKVLDALHGFKIVEFSGIEANPCIETLEKAVALYKANDLNFILAVGGGSVIDGCKFIAAAAHYDGDLWDIPRGVHQVQKAAPIACILTLPATGSESNDNSVITRHATAEKLSFDSPHLYPLFAVLDPDAMKTLPERQLKNGLVDAFIHVCEQYLTFPTGALVQDAYAEALLRTLVRLGKSYKDRETDEWRANLMYAANQGLNGLISCGVPSDWATHQIGHELTARFGIDHAQTLTIIQPSLLRNQIDLKREKLEQMGTSVFSLPKAADLAENTVDAIEAFYQGLAMPTSFSDANITDQRTIDSLLDIIRSRDFLQALGERGTITPSAIRDIVYAAR</sequence>
<dbReference type="GO" id="GO:0005829">
    <property type="term" value="C:cytosol"/>
    <property type="evidence" value="ECO:0007669"/>
    <property type="project" value="TreeGrafter"/>
</dbReference>
<comment type="similarity">
    <text evidence="2">Belongs to the iron-containing alcohol dehydrogenase family.</text>
</comment>
<reference evidence="7 8" key="1">
    <citation type="journal article" date="2016" name="Front. Microbiol.">
        <title>Comparative Genomic Analysis Reveals a Diverse Repertoire of Genes Involved in Prokaryote-Eukaryote Interactions within the Pseudovibrio Genus.</title>
        <authorList>
            <person name="Romano S."/>
            <person name="Fernandez-Guerra A."/>
            <person name="Reen F.J."/>
            <person name="Glockner F.O."/>
            <person name="Crowley S.P."/>
            <person name="O'Sullivan O."/>
            <person name="Cotter P.D."/>
            <person name="Adams C."/>
            <person name="Dobson A.D."/>
            <person name="O'Gara F."/>
        </authorList>
    </citation>
    <scope>NUCLEOTIDE SEQUENCE [LARGE SCALE GENOMIC DNA]</scope>
    <source>
        <strain evidence="7 8">Ad2</strain>
    </source>
</reference>
<evidence type="ECO:0000313" key="8">
    <source>
        <dbReference type="Proteomes" id="UP000076577"/>
    </source>
</evidence>
<dbReference type="Gene3D" id="3.40.50.1970">
    <property type="match status" value="1"/>
</dbReference>
<dbReference type="PATRIC" id="fig|989403.3.peg.2357"/>
<dbReference type="PROSITE" id="PS00060">
    <property type="entry name" value="ADH_IRON_2"/>
    <property type="match status" value="1"/>
</dbReference>
<dbReference type="InterPro" id="IPR056798">
    <property type="entry name" value="ADH_Fe_C"/>
</dbReference>
<dbReference type="GO" id="GO:0046872">
    <property type="term" value="F:metal ion binding"/>
    <property type="evidence" value="ECO:0007669"/>
    <property type="project" value="InterPro"/>
</dbReference>
<dbReference type="AlphaFoldDB" id="A0A165YRA9"/>
<proteinExistence type="inferred from homology"/>
<dbReference type="STRING" id="989403.SAMN05421798_108123"/>
<evidence type="ECO:0000256" key="2">
    <source>
        <dbReference type="ARBA" id="ARBA00007358"/>
    </source>
</evidence>
<dbReference type="CDD" id="cd08187">
    <property type="entry name" value="BDH"/>
    <property type="match status" value="1"/>
</dbReference>
<feature type="domain" description="Fe-containing alcohol dehydrogenase-like C-terminal" evidence="6">
    <location>
        <begin position="188"/>
        <end position="344"/>
    </location>
</feature>
<evidence type="ECO:0000256" key="1">
    <source>
        <dbReference type="ARBA" id="ARBA00001962"/>
    </source>
</evidence>
<comment type="caution">
    <text evidence="7">The sequence shown here is derived from an EMBL/GenBank/DDBJ whole genome shotgun (WGS) entry which is preliminary data.</text>
</comment>
<dbReference type="InterPro" id="IPR018211">
    <property type="entry name" value="ADH_Fe_CS"/>
</dbReference>
<protein>
    <submittedName>
        <fullName evidence="7">Alcohol dehydrogenase YqhD</fullName>
        <ecNumber evidence="7">1.1.1.-</ecNumber>
    </submittedName>
</protein>
<comment type="catalytic activity">
    <reaction evidence="4">
        <text>a primary alcohol + NAD(+) = an aldehyde + NADH + H(+)</text>
        <dbReference type="Rhea" id="RHEA:10736"/>
        <dbReference type="ChEBI" id="CHEBI:15378"/>
        <dbReference type="ChEBI" id="CHEBI:15734"/>
        <dbReference type="ChEBI" id="CHEBI:17478"/>
        <dbReference type="ChEBI" id="CHEBI:57540"/>
        <dbReference type="ChEBI" id="CHEBI:57945"/>
        <dbReference type="EC" id="1.1.1.1"/>
    </reaction>
</comment>
<comment type="cofactor">
    <cofactor evidence="1">
        <name>Fe cation</name>
        <dbReference type="ChEBI" id="CHEBI:24875"/>
    </cofactor>
</comment>
<evidence type="ECO:0000256" key="3">
    <source>
        <dbReference type="ARBA" id="ARBA00023002"/>
    </source>
</evidence>
<dbReference type="Pfam" id="PF25137">
    <property type="entry name" value="ADH_Fe_C"/>
    <property type="match status" value="1"/>
</dbReference>
<keyword evidence="8" id="KW-1185">Reference proteome</keyword>